<comment type="caution">
    <text evidence="4">The sequence shown here is derived from an EMBL/GenBank/DDBJ whole genome shotgun (WGS) entry which is preliminary data.</text>
</comment>
<dbReference type="EMBL" id="JAIFZO010000002">
    <property type="protein sequence ID" value="MCX4238239.1"/>
    <property type="molecule type" value="Genomic_DNA"/>
</dbReference>
<dbReference type="Pfam" id="PF13581">
    <property type="entry name" value="HATPase_c_2"/>
    <property type="match status" value="1"/>
</dbReference>
<dbReference type="Gene3D" id="3.30.565.10">
    <property type="entry name" value="Histidine kinase-like ATPase, C-terminal domain"/>
    <property type="match status" value="1"/>
</dbReference>
<dbReference type="PANTHER" id="PTHR35526">
    <property type="entry name" value="ANTI-SIGMA-F FACTOR RSBW-RELATED"/>
    <property type="match status" value="1"/>
</dbReference>
<gene>
    <name evidence="4" type="ORF">K3769_36800</name>
</gene>
<dbReference type="GO" id="GO:0005524">
    <property type="term" value="F:ATP binding"/>
    <property type="evidence" value="ECO:0007669"/>
    <property type="project" value="UniProtKB-KW"/>
</dbReference>
<accession>A0ABT3VE79</accession>
<dbReference type="Proteomes" id="UP001165590">
    <property type="component" value="Unassembled WGS sequence"/>
</dbReference>
<dbReference type="InterPro" id="IPR003594">
    <property type="entry name" value="HATPase_dom"/>
</dbReference>
<keyword evidence="4" id="KW-0547">Nucleotide-binding</keyword>
<feature type="domain" description="Histidine kinase/HSP90-like ATPase" evidence="3">
    <location>
        <begin position="33"/>
        <end position="152"/>
    </location>
</feature>
<proteinExistence type="predicted"/>
<keyword evidence="1" id="KW-0723">Serine/threonine-protein kinase</keyword>
<protein>
    <submittedName>
        <fullName evidence="4">ATP-binding protein</fullName>
    </submittedName>
</protein>
<keyword evidence="5" id="KW-1185">Reference proteome</keyword>
<dbReference type="InterPro" id="IPR036890">
    <property type="entry name" value="HATPase_C_sf"/>
</dbReference>
<evidence type="ECO:0000259" key="3">
    <source>
        <dbReference type="Pfam" id="PF13581"/>
    </source>
</evidence>
<dbReference type="InterPro" id="IPR050267">
    <property type="entry name" value="Anti-sigma-factor_SerPK"/>
</dbReference>
<reference evidence="4" key="1">
    <citation type="journal article" date="2022" name="bioRxiv">
        <title>Discovery and biosynthetic assessment of Streptomyces ortus sp nov. isolated from a deep-sea sponge.</title>
        <authorList>
            <person name="Williams S.E."/>
        </authorList>
    </citation>
    <scope>NUCLEOTIDE SEQUENCE</scope>
    <source>
        <strain evidence="4">A15ISP2-DRY2</strain>
    </source>
</reference>
<feature type="region of interest" description="Disordered" evidence="2">
    <location>
        <begin position="1"/>
        <end position="37"/>
    </location>
</feature>
<dbReference type="PANTHER" id="PTHR35526:SF3">
    <property type="entry name" value="ANTI-SIGMA-F FACTOR RSBW"/>
    <property type="match status" value="1"/>
</dbReference>
<evidence type="ECO:0000256" key="1">
    <source>
        <dbReference type="ARBA" id="ARBA00022527"/>
    </source>
</evidence>
<evidence type="ECO:0000313" key="5">
    <source>
        <dbReference type="Proteomes" id="UP001165590"/>
    </source>
</evidence>
<evidence type="ECO:0000313" key="4">
    <source>
        <dbReference type="EMBL" id="MCX4238239.1"/>
    </source>
</evidence>
<evidence type="ECO:0000256" key="2">
    <source>
        <dbReference type="SAM" id="MobiDB-lite"/>
    </source>
</evidence>
<name>A0ABT3VE79_9ACTN</name>
<dbReference type="RefSeq" id="WP_267030551.1">
    <property type="nucleotide sequence ID" value="NZ_JAIFZO010000002.1"/>
</dbReference>
<dbReference type="CDD" id="cd16936">
    <property type="entry name" value="HATPase_RsbW-like"/>
    <property type="match status" value="1"/>
</dbReference>
<organism evidence="4 5">
    <name type="scientific">Streptomyces ortus</name>
    <dbReference type="NCBI Taxonomy" id="2867268"/>
    <lineage>
        <taxon>Bacteria</taxon>
        <taxon>Bacillati</taxon>
        <taxon>Actinomycetota</taxon>
        <taxon>Actinomycetes</taxon>
        <taxon>Kitasatosporales</taxon>
        <taxon>Streptomycetaceae</taxon>
        <taxon>Streptomyces</taxon>
    </lineage>
</organism>
<keyword evidence="1" id="KW-0418">Kinase</keyword>
<sequence>MLMEHRSPVTGATTVPSRTAPAEPRSTPSGPRTPAEVREEVRHALAEARRSPLLREALGGDDIIGDALLVATELTSNAMLHGGGVTGFEVALDAKEVRLSVSDRSPEYPRPARHTDERGVMRPGGHGWPIVCRLASDIAISELRTGGKRITAVVPLTRR</sequence>
<keyword evidence="4" id="KW-0067">ATP-binding</keyword>
<keyword evidence="1" id="KW-0808">Transferase</keyword>
<dbReference type="SUPFAM" id="SSF55874">
    <property type="entry name" value="ATPase domain of HSP90 chaperone/DNA topoisomerase II/histidine kinase"/>
    <property type="match status" value="1"/>
</dbReference>